<accession>A0A0B3YAC8</accession>
<sequence>MRIRTSRNFDTRFVKGISRLKSGLFFLFCAILVAGCSSKPQVSVDDSQNFADIKTFYIQAPLKPINETLANHLSSTITQRLITKGLTPTAEDEADVSVGYLPSTTTKEDGTTLNLGLGTGTFGRSGGISLGSIFSIPVGEQTSLQQGLQIDMVKDGRFIYSASGSVELESKDSISIQKKLDELVTALLEQYPSSAIQN</sequence>
<evidence type="ECO:0000259" key="1">
    <source>
        <dbReference type="Pfam" id="PF13590"/>
    </source>
</evidence>
<comment type="caution">
    <text evidence="2">The sequence shown here is derived from an EMBL/GenBank/DDBJ whole genome shotgun (WGS) entry which is preliminary data.</text>
</comment>
<dbReference type="AlphaFoldDB" id="A0A0B3YAC8"/>
<dbReference type="OrthoDB" id="6331289at2"/>
<dbReference type="InterPro" id="IPR025411">
    <property type="entry name" value="DUF4136"/>
</dbReference>
<name>A0A0B3YAC8_9ALTE</name>
<reference evidence="2 3" key="1">
    <citation type="submission" date="2014-12" db="EMBL/GenBank/DDBJ databases">
        <title>Genome sequencing of Alteromonas marina AD001.</title>
        <authorList>
            <person name="Adrian T.G.S."/>
            <person name="Chan K.G."/>
        </authorList>
    </citation>
    <scope>NUCLEOTIDE SEQUENCE [LARGE SCALE GENOMIC DNA]</scope>
    <source>
        <strain evidence="2 3">AD001</strain>
    </source>
</reference>
<dbReference type="Proteomes" id="UP000031197">
    <property type="component" value="Unassembled WGS sequence"/>
</dbReference>
<feature type="domain" description="DUF4136" evidence="1">
    <location>
        <begin position="42"/>
        <end position="192"/>
    </location>
</feature>
<dbReference type="EMBL" id="JWLW01000012">
    <property type="protein sequence ID" value="KHT54479.1"/>
    <property type="molecule type" value="Genomic_DNA"/>
</dbReference>
<evidence type="ECO:0000313" key="2">
    <source>
        <dbReference type="EMBL" id="KHT54479.1"/>
    </source>
</evidence>
<gene>
    <name evidence="2" type="ORF">RJ41_06385</name>
</gene>
<dbReference type="Gene3D" id="3.30.160.670">
    <property type="match status" value="1"/>
</dbReference>
<evidence type="ECO:0000313" key="3">
    <source>
        <dbReference type="Proteomes" id="UP000031197"/>
    </source>
</evidence>
<keyword evidence="3" id="KW-1185">Reference proteome</keyword>
<dbReference type="Pfam" id="PF13590">
    <property type="entry name" value="DUF4136"/>
    <property type="match status" value="1"/>
</dbReference>
<proteinExistence type="predicted"/>
<organism evidence="2 3">
    <name type="scientific">Alteromonas marina</name>
    <dbReference type="NCBI Taxonomy" id="203795"/>
    <lineage>
        <taxon>Bacteria</taxon>
        <taxon>Pseudomonadati</taxon>
        <taxon>Pseudomonadota</taxon>
        <taxon>Gammaproteobacteria</taxon>
        <taxon>Alteromonadales</taxon>
        <taxon>Alteromonadaceae</taxon>
        <taxon>Alteromonas/Salinimonas group</taxon>
        <taxon>Alteromonas</taxon>
    </lineage>
</organism>
<protein>
    <recommendedName>
        <fullName evidence="1">DUF4136 domain-containing protein</fullName>
    </recommendedName>
</protein>